<sequence length="148" mass="17402">MLQLNLPTYDYKVQKRENKLFIQDIIRKKYVRLTPEEWVRQHFIHFLLSANYPKALISVESALTYNKLNKRSDILVYDSSGLPFFLVECKAPNVKLTRDTLQQALVYNSVQQASFVAITNGLQHFFFKVDYLNNKFEGIPQLPPYPRT</sequence>
<keyword evidence="3" id="KW-1185">Reference proteome</keyword>
<comment type="caution">
    <text evidence="2">The sequence shown here is derived from an EMBL/GenBank/DDBJ whole genome shotgun (WGS) entry which is preliminary data.</text>
</comment>
<feature type="domain" description="Type I restriction enzyme R protein N-terminal" evidence="1">
    <location>
        <begin position="35"/>
        <end position="143"/>
    </location>
</feature>
<evidence type="ECO:0000313" key="2">
    <source>
        <dbReference type="EMBL" id="MEN7546885.1"/>
    </source>
</evidence>
<protein>
    <submittedName>
        <fullName evidence="2">Type I restriction enzyme HsdR N-terminal domain-containing protein</fullName>
    </submittedName>
</protein>
<dbReference type="Proteomes" id="UP001403385">
    <property type="component" value="Unassembled WGS sequence"/>
</dbReference>
<accession>A0AAW9S395</accession>
<dbReference type="EMBL" id="JBDKWZ010000001">
    <property type="protein sequence ID" value="MEN7546885.1"/>
    <property type="molecule type" value="Genomic_DNA"/>
</dbReference>
<evidence type="ECO:0000259" key="1">
    <source>
        <dbReference type="Pfam" id="PF13588"/>
    </source>
</evidence>
<organism evidence="2 3">
    <name type="scientific">Rapidithrix thailandica</name>
    <dbReference type="NCBI Taxonomy" id="413964"/>
    <lineage>
        <taxon>Bacteria</taxon>
        <taxon>Pseudomonadati</taxon>
        <taxon>Bacteroidota</taxon>
        <taxon>Cytophagia</taxon>
        <taxon>Cytophagales</taxon>
        <taxon>Flammeovirgaceae</taxon>
        <taxon>Rapidithrix</taxon>
    </lineage>
</organism>
<dbReference type="InterPro" id="IPR029464">
    <property type="entry name" value="HSDR_N"/>
</dbReference>
<name>A0AAW9S395_9BACT</name>
<reference evidence="2 3" key="1">
    <citation type="submission" date="2024-04" db="EMBL/GenBank/DDBJ databases">
        <title>Novel genus in family Flammeovirgaceae.</title>
        <authorList>
            <person name="Nguyen T.H."/>
            <person name="Vuong T.Q."/>
            <person name="Le H."/>
            <person name="Kim S.-G."/>
        </authorList>
    </citation>
    <scope>NUCLEOTIDE SEQUENCE [LARGE SCALE GENOMIC DNA]</scope>
    <source>
        <strain evidence="2 3">JCM 23209</strain>
    </source>
</reference>
<dbReference type="Gene3D" id="3.90.1570.30">
    <property type="match status" value="1"/>
</dbReference>
<dbReference type="AlphaFoldDB" id="A0AAW9S395"/>
<evidence type="ECO:0000313" key="3">
    <source>
        <dbReference type="Proteomes" id="UP001403385"/>
    </source>
</evidence>
<proteinExistence type="predicted"/>
<gene>
    <name evidence="2" type="ORF">AAG747_03120</name>
</gene>
<dbReference type="Pfam" id="PF13588">
    <property type="entry name" value="HSDR_N_2"/>
    <property type="match status" value="1"/>
</dbReference>
<dbReference type="RefSeq" id="WP_346819664.1">
    <property type="nucleotide sequence ID" value="NZ_JBDKWZ010000001.1"/>
</dbReference>